<gene>
    <name evidence="2" type="ORF">F2P56_034336</name>
</gene>
<dbReference type="Gramene" id="Jr15_08310_p1">
    <property type="protein sequence ID" value="cds.Jr15_08310_p1"/>
    <property type="gene ID" value="Jr15_08310"/>
</dbReference>
<comment type="caution">
    <text evidence="2">The sequence shown here is derived from an EMBL/GenBank/DDBJ whole genome shotgun (WGS) entry which is preliminary data.</text>
</comment>
<protein>
    <recommendedName>
        <fullName evidence="1">Retrotransposon Copia-like N-terminal domain-containing protein</fullName>
    </recommendedName>
</protein>
<organism evidence="2 3">
    <name type="scientific">Juglans regia</name>
    <name type="common">English walnut</name>
    <dbReference type="NCBI Taxonomy" id="51240"/>
    <lineage>
        <taxon>Eukaryota</taxon>
        <taxon>Viridiplantae</taxon>
        <taxon>Streptophyta</taxon>
        <taxon>Embryophyta</taxon>
        <taxon>Tracheophyta</taxon>
        <taxon>Spermatophyta</taxon>
        <taxon>Magnoliopsida</taxon>
        <taxon>eudicotyledons</taxon>
        <taxon>Gunneridae</taxon>
        <taxon>Pentapetalae</taxon>
        <taxon>rosids</taxon>
        <taxon>fabids</taxon>
        <taxon>Fagales</taxon>
        <taxon>Juglandaceae</taxon>
        <taxon>Juglans</taxon>
    </lineage>
</organism>
<dbReference type="Pfam" id="PF14244">
    <property type="entry name" value="Retrotran_gag_3"/>
    <property type="match status" value="1"/>
</dbReference>
<reference evidence="2" key="1">
    <citation type="submission" date="2015-10" db="EMBL/GenBank/DDBJ databases">
        <authorList>
            <person name="Martinez-Garcia P.J."/>
            <person name="Crepeau M.W."/>
            <person name="Puiu D."/>
            <person name="Gonzalez-Ibeas D."/>
            <person name="Whalen J."/>
            <person name="Stevens K."/>
            <person name="Paul R."/>
            <person name="Butterfield T."/>
            <person name="Britton M."/>
            <person name="Reagan R."/>
            <person name="Chakraborty S."/>
            <person name="Walawage S.L."/>
            <person name="Vasquez-Gross H.A."/>
            <person name="Cardeno C."/>
            <person name="Famula R."/>
            <person name="Pratt K."/>
            <person name="Kuruganti S."/>
            <person name="Aradhya M.K."/>
            <person name="Leslie C.A."/>
            <person name="Dandekar A.M."/>
            <person name="Salzberg S.L."/>
            <person name="Wegrzyn J.L."/>
            <person name="Langley C.H."/>
            <person name="Neale D.B."/>
        </authorList>
    </citation>
    <scope>NUCLEOTIDE SEQUENCE</scope>
    <source>
        <tissue evidence="2">Leaves</tissue>
    </source>
</reference>
<name>A0A833WVX6_JUGRE</name>
<accession>A0A833WVX6</accession>
<dbReference type="Proteomes" id="UP000619265">
    <property type="component" value="Unassembled WGS sequence"/>
</dbReference>
<dbReference type="InterPro" id="IPR029472">
    <property type="entry name" value="Copia-like_N"/>
</dbReference>
<sequence length="156" mass="17575">MALSHKSIFEDATSPLFLHVSNSLGVLLVTQPLVGDNYHAWSRSMFMELSAKNKLGFVNGSLTMPSESTYPLLSSWLRCNNMAAIHIASNPIFHERTKHTELDCHFIRDTIQAGIIKTFHLASHHKLADELDKPLGHQKFHHLITKMGVHSFYPSS</sequence>
<dbReference type="EMBL" id="LIHL02000015">
    <property type="protein sequence ID" value="KAF5445271.1"/>
    <property type="molecule type" value="Genomic_DNA"/>
</dbReference>
<dbReference type="AlphaFoldDB" id="A0A833WVX6"/>
<evidence type="ECO:0000313" key="3">
    <source>
        <dbReference type="Proteomes" id="UP000619265"/>
    </source>
</evidence>
<proteinExistence type="predicted"/>
<reference evidence="2" key="2">
    <citation type="submission" date="2020-03" db="EMBL/GenBank/DDBJ databases">
        <title>Walnut 2.0.</title>
        <authorList>
            <person name="Marrano A."/>
            <person name="Britton M."/>
            <person name="Zimin A.V."/>
            <person name="Zaini P.A."/>
            <person name="Workman R."/>
            <person name="Puiu D."/>
            <person name="Bianco L."/>
            <person name="Allen B.J."/>
            <person name="Troggio M."/>
            <person name="Leslie C.A."/>
            <person name="Timp W."/>
            <person name="Dendekar A."/>
            <person name="Salzberg S.L."/>
            <person name="Neale D.B."/>
        </authorList>
    </citation>
    <scope>NUCLEOTIDE SEQUENCE</scope>
    <source>
        <tissue evidence="2">Leaves</tissue>
    </source>
</reference>
<evidence type="ECO:0000313" key="2">
    <source>
        <dbReference type="EMBL" id="KAF5445271.1"/>
    </source>
</evidence>
<dbReference type="CDD" id="cd09272">
    <property type="entry name" value="RNase_HI_RT_Ty1"/>
    <property type="match status" value="1"/>
</dbReference>
<dbReference type="PANTHER" id="PTHR37610:SF97">
    <property type="entry name" value="RETROTRANSPOSON GAG DOMAIN-CONTAINING PROTEIN"/>
    <property type="match status" value="1"/>
</dbReference>
<dbReference type="PANTHER" id="PTHR37610">
    <property type="entry name" value="CCHC-TYPE DOMAIN-CONTAINING PROTEIN"/>
    <property type="match status" value="1"/>
</dbReference>
<feature type="domain" description="Retrotransposon Copia-like N-terminal" evidence="1">
    <location>
        <begin position="19"/>
        <end position="65"/>
    </location>
</feature>
<evidence type="ECO:0000259" key="1">
    <source>
        <dbReference type="Pfam" id="PF14244"/>
    </source>
</evidence>